<dbReference type="OrthoDB" id="3692222at2"/>
<keyword evidence="2" id="KW-0812">Transmembrane</keyword>
<feature type="region of interest" description="Disordered" evidence="1">
    <location>
        <begin position="1"/>
        <end position="21"/>
    </location>
</feature>
<feature type="compositionally biased region" description="Pro residues" evidence="1">
    <location>
        <begin position="1"/>
        <end position="11"/>
    </location>
</feature>
<dbReference type="EMBL" id="RJKM01000001">
    <property type="protein sequence ID" value="ROP42563.1"/>
    <property type="molecule type" value="Genomic_DNA"/>
</dbReference>
<evidence type="ECO:0000256" key="2">
    <source>
        <dbReference type="SAM" id="Phobius"/>
    </source>
</evidence>
<accession>A0A3N1HJ50</accession>
<dbReference type="Proteomes" id="UP000268727">
    <property type="component" value="Unassembled WGS sequence"/>
</dbReference>
<reference evidence="3 4" key="1">
    <citation type="submission" date="2018-11" db="EMBL/GenBank/DDBJ databases">
        <title>Sequencing the genomes of 1000 actinobacteria strains.</title>
        <authorList>
            <person name="Klenk H.-P."/>
        </authorList>
    </citation>
    <scope>NUCLEOTIDE SEQUENCE [LARGE SCALE GENOMIC DNA]</scope>
    <source>
        <strain evidence="3 4">DSM 44231</strain>
    </source>
</reference>
<feature type="transmembrane region" description="Helical" evidence="2">
    <location>
        <begin position="38"/>
        <end position="59"/>
    </location>
</feature>
<evidence type="ECO:0000313" key="3">
    <source>
        <dbReference type="EMBL" id="ROP42563.1"/>
    </source>
</evidence>
<keyword evidence="4" id="KW-1185">Reference proteome</keyword>
<keyword evidence="2" id="KW-1133">Transmembrane helix</keyword>
<evidence type="ECO:0000313" key="4">
    <source>
        <dbReference type="Proteomes" id="UP000268727"/>
    </source>
</evidence>
<gene>
    <name evidence="3" type="ORF">EDD40_8067</name>
</gene>
<keyword evidence="2" id="KW-0472">Membrane</keyword>
<feature type="compositionally biased region" description="Low complexity" evidence="1">
    <location>
        <begin position="186"/>
        <end position="208"/>
    </location>
</feature>
<dbReference type="AlphaFoldDB" id="A0A3N1HJ50"/>
<dbReference type="InterPro" id="IPR032710">
    <property type="entry name" value="NTF2-like_dom_sf"/>
</dbReference>
<feature type="region of interest" description="Disordered" evidence="1">
    <location>
        <begin position="185"/>
        <end position="208"/>
    </location>
</feature>
<name>A0A3N1HJ50_9PSEU</name>
<proteinExistence type="predicted"/>
<dbReference type="SUPFAM" id="SSF54427">
    <property type="entry name" value="NTF2-like"/>
    <property type="match status" value="1"/>
</dbReference>
<comment type="caution">
    <text evidence="3">The sequence shown here is derived from an EMBL/GenBank/DDBJ whole genome shotgun (WGS) entry which is preliminary data.</text>
</comment>
<protein>
    <submittedName>
        <fullName evidence="3">Uncharacterized protein</fullName>
    </submittedName>
</protein>
<organism evidence="3 4">
    <name type="scientific">Saccharothrix texasensis</name>
    <dbReference type="NCBI Taxonomy" id="103734"/>
    <lineage>
        <taxon>Bacteria</taxon>
        <taxon>Bacillati</taxon>
        <taxon>Actinomycetota</taxon>
        <taxon>Actinomycetes</taxon>
        <taxon>Pseudonocardiales</taxon>
        <taxon>Pseudonocardiaceae</taxon>
        <taxon>Saccharothrix</taxon>
    </lineage>
</organism>
<dbReference type="RefSeq" id="WP_123747489.1">
    <property type="nucleotide sequence ID" value="NZ_RJKM01000001.1"/>
</dbReference>
<evidence type="ECO:0000256" key="1">
    <source>
        <dbReference type="SAM" id="MobiDB-lite"/>
    </source>
</evidence>
<sequence length="314" mass="32215">MNHPPRPPSGPDPYGQYGGYQYGGFAPPPPAPKKRTGAVVAVVAVVVLVLGGVAFTGFVRPGFFVGGGDATTTTTTPPTTASSTSVDTGGAEELLKALVAGLDSQDGAALRKIECPKAKAAVGSAIKDVSALKKAELVDRDEVNDDKVRATVEVTTDSRTSEVEVTVVREDGDWCWLDIARAEGQPSAGGRPTATAAPTADGEPTAGGKPVAPEALAVMRSFLDGVNAGDAAAAAGLLCPDAINDAADVEELVGYEPDLALDAGMDGRTTGEDSVQLYLEGTAKGQRLEGYSTNLWVTGYDGPWCVHAFRAVVI</sequence>